<gene>
    <name evidence="2" type="ORF">HNR46_004305</name>
</gene>
<evidence type="ECO:0000313" key="2">
    <source>
        <dbReference type="EMBL" id="MBB5354033.1"/>
    </source>
</evidence>
<dbReference type="InterPro" id="IPR038721">
    <property type="entry name" value="IS701-like_DDE_dom"/>
</dbReference>
<keyword evidence="3" id="KW-1185">Reference proteome</keyword>
<comment type="caution">
    <text evidence="2">The sequence shown here is derived from an EMBL/GenBank/DDBJ whole genome shotgun (WGS) entry which is preliminary data.</text>
</comment>
<dbReference type="InterPro" id="IPR039365">
    <property type="entry name" value="IS701-like"/>
</dbReference>
<accession>A0A840V8H1</accession>
<dbReference type="Pfam" id="PF13546">
    <property type="entry name" value="DDE_5"/>
    <property type="match status" value="1"/>
</dbReference>
<protein>
    <submittedName>
        <fullName evidence="2">SRSO17 transposase</fullName>
    </submittedName>
</protein>
<proteinExistence type="predicted"/>
<feature type="domain" description="Transposase IS701-like DDE" evidence="1">
    <location>
        <begin position="2"/>
        <end position="122"/>
    </location>
</feature>
<name>A0A840V8H1_9BACT</name>
<evidence type="ECO:0000313" key="3">
    <source>
        <dbReference type="Proteomes" id="UP000557717"/>
    </source>
</evidence>
<dbReference type="AlphaFoldDB" id="A0A840V8H1"/>
<organism evidence="2 3">
    <name type="scientific">Haloferula luteola</name>
    <dbReference type="NCBI Taxonomy" id="595692"/>
    <lineage>
        <taxon>Bacteria</taxon>
        <taxon>Pseudomonadati</taxon>
        <taxon>Verrucomicrobiota</taxon>
        <taxon>Verrucomicrobiia</taxon>
        <taxon>Verrucomicrobiales</taxon>
        <taxon>Verrucomicrobiaceae</taxon>
        <taxon>Haloferula</taxon>
    </lineage>
</organism>
<dbReference type="RefSeq" id="WP_184022587.1">
    <property type="nucleotide sequence ID" value="NZ_JACHFD010000078.1"/>
</dbReference>
<dbReference type="PANTHER" id="PTHR33627:SF1">
    <property type="entry name" value="TRANSPOSASE"/>
    <property type="match status" value="1"/>
</dbReference>
<dbReference type="EMBL" id="JACHFD010000078">
    <property type="protein sequence ID" value="MBB5354033.1"/>
    <property type="molecule type" value="Genomic_DNA"/>
</dbReference>
<reference evidence="2 3" key="1">
    <citation type="submission" date="2020-08" db="EMBL/GenBank/DDBJ databases">
        <title>Genomic Encyclopedia of Type Strains, Phase IV (KMG-IV): sequencing the most valuable type-strain genomes for metagenomic binning, comparative biology and taxonomic classification.</title>
        <authorList>
            <person name="Goeker M."/>
        </authorList>
    </citation>
    <scope>NUCLEOTIDE SEQUENCE [LARGE SCALE GENOMIC DNA]</scope>
    <source>
        <strain evidence="2 3">YC6886</strain>
    </source>
</reference>
<dbReference type="Proteomes" id="UP000557717">
    <property type="component" value="Unassembled WGS sequence"/>
</dbReference>
<evidence type="ECO:0000259" key="1">
    <source>
        <dbReference type="Pfam" id="PF13546"/>
    </source>
</evidence>
<dbReference type="PANTHER" id="PTHR33627">
    <property type="entry name" value="TRANSPOSASE"/>
    <property type="match status" value="1"/>
</dbReference>
<sequence>MCITDFRLYLPESWAEDEDRCRKAKIPEGHRIYHANWLQALEMVAHARKQGLKFGWIGADSLDGSNAKFLNAVEDLGEKFMGDVNKTTKLWCSKPRLEEVAASESHGHPRKHARLSPGNPAEYVSVGELASRHFE</sequence>